<accession>A0A090LKX5</accession>
<dbReference type="AlphaFoldDB" id="A0A090LKX5"/>
<evidence type="ECO:0000313" key="4">
    <source>
        <dbReference type="WBParaSite" id="SRAE_2000499600.1"/>
    </source>
</evidence>
<protein>
    <submittedName>
        <fullName evidence="4">Cystatin domain-containing protein</fullName>
    </submittedName>
</protein>
<proteinExistence type="predicted"/>
<reference evidence="4" key="2">
    <citation type="submission" date="2020-12" db="UniProtKB">
        <authorList>
            <consortium name="WormBaseParasite"/>
        </authorList>
    </citation>
    <scope>IDENTIFICATION</scope>
</reference>
<dbReference type="GeneID" id="36382737"/>
<dbReference type="CTD" id="36382737"/>
<evidence type="ECO:0000256" key="1">
    <source>
        <dbReference type="SAM" id="SignalP"/>
    </source>
</evidence>
<evidence type="ECO:0000313" key="5">
    <source>
        <dbReference type="WormBase" id="SRAE_2000499600"/>
    </source>
</evidence>
<dbReference type="WBParaSite" id="SRAE_2000499600.1">
    <property type="protein sequence ID" value="SRAE_2000499600.1"/>
    <property type="gene ID" value="WBGene00265244"/>
</dbReference>
<evidence type="ECO:0000313" key="2">
    <source>
        <dbReference type="EMBL" id="CEF70363.1"/>
    </source>
</evidence>
<feature type="chain" id="PRO_5015030942" evidence="1">
    <location>
        <begin position="21"/>
        <end position="132"/>
    </location>
</feature>
<organism evidence="2">
    <name type="scientific">Strongyloides ratti</name>
    <name type="common">Parasitic roundworm</name>
    <dbReference type="NCBI Taxonomy" id="34506"/>
    <lineage>
        <taxon>Eukaryota</taxon>
        <taxon>Metazoa</taxon>
        <taxon>Ecdysozoa</taxon>
        <taxon>Nematoda</taxon>
        <taxon>Chromadorea</taxon>
        <taxon>Rhabditida</taxon>
        <taxon>Tylenchina</taxon>
        <taxon>Panagrolaimomorpha</taxon>
        <taxon>Strongyloidoidea</taxon>
        <taxon>Strongyloididae</taxon>
        <taxon>Strongyloides</taxon>
    </lineage>
</organism>
<reference evidence="2 3" key="1">
    <citation type="submission" date="2014-09" db="EMBL/GenBank/DDBJ databases">
        <authorList>
            <person name="Martin A.A."/>
        </authorList>
    </citation>
    <scope>NUCLEOTIDE SEQUENCE</scope>
    <source>
        <strain evidence="3">ED321</strain>
        <strain evidence="2">ED321 Heterogonic</strain>
    </source>
</reference>
<evidence type="ECO:0000313" key="3">
    <source>
        <dbReference type="Proteomes" id="UP000035682"/>
    </source>
</evidence>
<keyword evidence="3" id="KW-1185">Reference proteome</keyword>
<sequence length="132" mass="15549">MKYLIPLLLILFISIVTVFNKKIPENIDNGKWKKRKTDPKDPEVLRLGLRGVNRYNKDHLSAMVIFINVTATYEIGDICKKNKRVKLIAMIQDKKKEFRKYQIFNTTLKGELDDKRKTNGPRQFLKTTRIPK</sequence>
<gene>
    <name evidence="2 4 5" type="ORF">SRAE_2000499600</name>
</gene>
<feature type="signal peptide" evidence="1">
    <location>
        <begin position="1"/>
        <end position="20"/>
    </location>
</feature>
<keyword evidence="1" id="KW-0732">Signal</keyword>
<dbReference type="Proteomes" id="UP000035682">
    <property type="component" value="Unplaced"/>
</dbReference>
<dbReference type="EMBL" id="LN609529">
    <property type="protein sequence ID" value="CEF70363.1"/>
    <property type="molecule type" value="Genomic_DNA"/>
</dbReference>
<dbReference type="RefSeq" id="XP_024509562.1">
    <property type="nucleotide sequence ID" value="XM_024643947.1"/>
</dbReference>
<name>A0A090LKX5_STRRB</name>
<dbReference type="WormBase" id="SRAE_2000499600">
    <property type="protein sequence ID" value="SRP03617"/>
    <property type="gene ID" value="WBGene00265244"/>
</dbReference>